<comment type="caution">
    <text evidence="1">The sequence shown here is derived from an EMBL/GenBank/DDBJ whole genome shotgun (WGS) entry which is preliminary data.</text>
</comment>
<protein>
    <submittedName>
        <fullName evidence="1">Uncharacterized protein</fullName>
    </submittedName>
</protein>
<reference evidence="1" key="1">
    <citation type="journal article" date="2012" name="PLoS ONE">
        <title>Gene sets for utilization of primary and secondary nutrition supplies in the distal gut of endangered iberian lynx.</title>
        <authorList>
            <person name="Alcaide M."/>
            <person name="Messina E."/>
            <person name="Richter M."/>
            <person name="Bargiela R."/>
            <person name="Peplies J."/>
            <person name="Huws S.A."/>
            <person name="Newbold C.J."/>
            <person name="Golyshin P.N."/>
            <person name="Simon M.A."/>
            <person name="Lopez G."/>
            <person name="Yakimov M.M."/>
            <person name="Ferrer M."/>
        </authorList>
    </citation>
    <scope>NUCLEOTIDE SEQUENCE</scope>
</reference>
<name>J9FXR5_9ZZZZ</name>
<sequence length="71" mass="8317">MKLIFSIRFNDNCGHLSTSGAMHTWLNSYNSTTYAGMYRCTDKAYCLTNLLTYLHMISNLYDWICRCTKML</sequence>
<dbReference type="AlphaFoldDB" id="J9FXR5"/>
<evidence type="ECO:0000313" key="1">
    <source>
        <dbReference type="EMBL" id="EJW92134.1"/>
    </source>
</evidence>
<gene>
    <name evidence="1" type="ORF">EVA_19759</name>
</gene>
<dbReference type="EMBL" id="AMCI01007737">
    <property type="protein sequence ID" value="EJW92134.1"/>
    <property type="molecule type" value="Genomic_DNA"/>
</dbReference>
<organism evidence="1">
    <name type="scientific">gut metagenome</name>
    <dbReference type="NCBI Taxonomy" id="749906"/>
    <lineage>
        <taxon>unclassified sequences</taxon>
        <taxon>metagenomes</taxon>
        <taxon>organismal metagenomes</taxon>
    </lineage>
</organism>
<proteinExistence type="predicted"/>
<accession>J9FXR5</accession>